<dbReference type="SMART" id="SM00852">
    <property type="entry name" value="MoCF_biosynth"/>
    <property type="match status" value="1"/>
</dbReference>
<evidence type="ECO:0000256" key="1">
    <source>
        <dbReference type="ARBA" id="ARBA00005046"/>
    </source>
</evidence>
<keyword evidence="2" id="KW-0501">Molybdenum cofactor biosynthesis</keyword>
<dbReference type="EMBL" id="UINC01004244">
    <property type="protein sequence ID" value="SVA12912.1"/>
    <property type="molecule type" value="Genomic_DNA"/>
</dbReference>
<dbReference type="InterPro" id="IPR001453">
    <property type="entry name" value="MoaB/Mog_dom"/>
</dbReference>
<dbReference type="Gene3D" id="3.40.980.10">
    <property type="entry name" value="MoaB/Mog-like domain"/>
    <property type="match status" value="1"/>
</dbReference>
<dbReference type="PROSITE" id="PS01078">
    <property type="entry name" value="MOCF_BIOSYNTHESIS_1"/>
    <property type="match status" value="1"/>
</dbReference>
<dbReference type="SUPFAM" id="SSF53218">
    <property type="entry name" value="Molybdenum cofactor biosynthesis proteins"/>
    <property type="match status" value="1"/>
</dbReference>
<name>A0A381T9P9_9ZZZZ</name>
<dbReference type="NCBIfam" id="TIGR00177">
    <property type="entry name" value="molyb_syn"/>
    <property type="match status" value="1"/>
</dbReference>
<evidence type="ECO:0000313" key="4">
    <source>
        <dbReference type="EMBL" id="SVA12912.1"/>
    </source>
</evidence>
<dbReference type="CDD" id="cd00886">
    <property type="entry name" value="MogA_MoaB"/>
    <property type="match status" value="1"/>
</dbReference>
<organism evidence="4">
    <name type="scientific">marine metagenome</name>
    <dbReference type="NCBI Taxonomy" id="408172"/>
    <lineage>
        <taxon>unclassified sequences</taxon>
        <taxon>metagenomes</taxon>
        <taxon>ecological metagenomes</taxon>
    </lineage>
</organism>
<dbReference type="InterPro" id="IPR036425">
    <property type="entry name" value="MoaB/Mog-like_dom_sf"/>
</dbReference>
<feature type="domain" description="MoaB/Mog" evidence="3">
    <location>
        <begin position="3"/>
        <end position="121"/>
    </location>
</feature>
<dbReference type="GO" id="GO:0006777">
    <property type="term" value="P:Mo-molybdopterin cofactor biosynthetic process"/>
    <property type="evidence" value="ECO:0007669"/>
    <property type="project" value="UniProtKB-KW"/>
</dbReference>
<sequence length="135" mass="14537">MMQDAGHDLVERVILPDDFNELSEQIITWCDTGKADVVVTTGGTGLSIRDVMPEVTRSLIDFEVPGMAEAMRSESLNLTKMSMISRSVVGVRGSTLIINLPGSTAGVRDNLVVVLPVIPHAAEVLQGRQSGRHPN</sequence>
<dbReference type="AlphaFoldDB" id="A0A381T9P9"/>
<protein>
    <recommendedName>
        <fullName evidence="3">MoaB/Mog domain-containing protein</fullName>
    </recommendedName>
</protein>
<dbReference type="PANTHER" id="PTHR43764">
    <property type="entry name" value="MOLYBDENUM COFACTOR BIOSYNTHESIS"/>
    <property type="match status" value="1"/>
</dbReference>
<accession>A0A381T9P9</accession>
<evidence type="ECO:0000259" key="3">
    <source>
        <dbReference type="SMART" id="SM00852"/>
    </source>
</evidence>
<comment type="pathway">
    <text evidence="1">Cofactor biosynthesis; molybdopterin biosynthesis.</text>
</comment>
<dbReference type="Pfam" id="PF00994">
    <property type="entry name" value="MoCF_biosynth"/>
    <property type="match status" value="1"/>
</dbReference>
<evidence type="ECO:0000256" key="2">
    <source>
        <dbReference type="ARBA" id="ARBA00023150"/>
    </source>
</evidence>
<reference evidence="4" key="1">
    <citation type="submission" date="2018-05" db="EMBL/GenBank/DDBJ databases">
        <authorList>
            <person name="Lanie J.A."/>
            <person name="Ng W.-L."/>
            <person name="Kazmierczak K.M."/>
            <person name="Andrzejewski T.M."/>
            <person name="Davidsen T.M."/>
            <person name="Wayne K.J."/>
            <person name="Tettelin H."/>
            <person name="Glass J.I."/>
            <person name="Rusch D."/>
            <person name="Podicherti R."/>
            <person name="Tsui H.-C.T."/>
            <person name="Winkler M.E."/>
        </authorList>
    </citation>
    <scope>NUCLEOTIDE SEQUENCE</scope>
</reference>
<proteinExistence type="predicted"/>
<gene>
    <name evidence="4" type="ORF">METZ01_LOCUS65766</name>
</gene>
<dbReference type="InterPro" id="IPR008284">
    <property type="entry name" value="MoCF_biosynth_CS"/>
</dbReference>
<dbReference type="InterPro" id="IPR051920">
    <property type="entry name" value="MPT_Adenylyltrnsfr/MoaC-Rel"/>
</dbReference>
<dbReference type="PANTHER" id="PTHR43764:SF1">
    <property type="entry name" value="MOLYBDOPTERIN MOLYBDOTRANSFERASE"/>
    <property type="match status" value="1"/>
</dbReference>